<reference evidence="4" key="1">
    <citation type="submission" date="2016-10" db="EMBL/GenBank/DDBJ databases">
        <authorList>
            <person name="Varghese N."/>
            <person name="Submissions S."/>
        </authorList>
    </citation>
    <scope>NUCLEOTIDE SEQUENCE [LARGE SCALE GENOMIC DNA]</scope>
    <source>
        <strain evidence="4">DSM 24729</strain>
    </source>
</reference>
<organism evidence="3 4">
    <name type="scientific">Cellulophaga baltica</name>
    <dbReference type="NCBI Taxonomy" id="76594"/>
    <lineage>
        <taxon>Bacteria</taxon>
        <taxon>Pseudomonadati</taxon>
        <taxon>Bacteroidota</taxon>
        <taxon>Flavobacteriia</taxon>
        <taxon>Flavobacteriales</taxon>
        <taxon>Flavobacteriaceae</taxon>
        <taxon>Cellulophaga</taxon>
    </lineage>
</organism>
<sequence length="109" mass="11926">MKKIAFILFLSFLSINVFPNTNINTVSSGVFDDFALTITATNGAVLKLIGNEETDQNSFQSGEVVRLVTRPAVGYKFSHWTGDVSGNRLIADVVMTGNKTVTAVFEKDY</sequence>
<keyword evidence="4" id="KW-1185">Reference proteome</keyword>
<name>A0A1G7HE16_9FLAO</name>
<proteinExistence type="predicted"/>
<protein>
    <recommendedName>
        <fullName evidence="2">Bacterial repeat domain-containing protein</fullName>
    </recommendedName>
</protein>
<dbReference type="Proteomes" id="UP000182114">
    <property type="component" value="Unassembled WGS sequence"/>
</dbReference>
<evidence type="ECO:0000313" key="3">
    <source>
        <dbReference type="EMBL" id="SDE98717.1"/>
    </source>
</evidence>
<dbReference type="AlphaFoldDB" id="A0A1G7HE16"/>
<accession>A0A1G7HE16</accession>
<feature type="signal peptide" evidence="1">
    <location>
        <begin position="1"/>
        <end position="19"/>
    </location>
</feature>
<keyword evidence="1" id="KW-0732">Signal</keyword>
<dbReference type="EMBL" id="FNBD01000006">
    <property type="protein sequence ID" value="SDE98717.1"/>
    <property type="molecule type" value="Genomic_DNA"/>
</dbReference>
<evidence type="ECO:0000256" key="1">
    <source>
        <dbReference type="SAM" id="SignalP"/>
    </source>
</evidence>
<feature type="chain" id="PRO_5010310703" description="Bacterial repeat domain-containing protein" evidence="1">
    <location>
        <begin position="20"/>
        <end position="109"/>
    </location>
</feature>
<dbReference type="Pfam" id="PF18998">
    <property type="entry name" value="Flg_new_2"/>
    <property type="match status" value="1"/>
</dbReference>
<evidence type="ECO:0000259" key="2">
    <source>
        <dbReference type="Pfam" id="PF18998"/>
    </source>
</evidence>
<feature type="domain" description="Bacterial repeat" evidence="2">
    <location>
        <begin position="36"/>
        <end position="107"/>
    </location>
</feature>
<evidence type="ECO:0000313" key="4">
    <source>
        <dbReference type="Proteomes" id="UP000182114"/>
    </source>
</evidence>
<dbReference type="InterPro" id="IPR044060">
    <property type="entry name" value="Bacterial_rp_domain"/>
</dbReference>
<dbReference type="RefSeq" id="WP_074538404.1">
    <property type="nucleotide sequence ID" value="NZ_FNBD01000006.1"/>
</dbReference>
<gene>
    <name evidence="3" type="ORF">SAMN04487992_10616</name>
</gene>